<evidence type="ECO:0000256" key="1">
    <source>
        <dbReference type="ARBA" id="ARBA00004141"/>
    </source>
</evidence>
<dbReference type="EMBL" id="JABCRI010000003">
    <property type="protein sequence ID" value="KAF8408833.1"/>
    <property type="molecule type" value="Genomic_DNA"/>
</dbReference>
<dbReference type="OrthoDB" id="1854593at2759"/>
<dbReference type="Pfam" id="PF01553">
    <property type="entry name" value="Acyltransferase"/>
    <property type="match status" value="1"/>
</dbReference>
<evidence type="ECO:0000256" key="2">
    <source>
        <dbReference type="ARBA" id="ARBA00007937"/>
    </source>
</evidence>
<dbReference type="PANTHER" id="PTHR15486:SF77">
    <property type="entry name" value="OS08G0131300 PROTEIN"/>
    <property type="match status" value="1"/>
</dbReference>
<keyword evidence="4 7" id="KW-0812">Transmembrane</keyword>
<gene>
    <name evidence="9" type="ORF">HHK36_004902</name>
</gene>
<evidence type="ECO:0000256" key="7">
    <source>
        <dbReference type="SAM" id="Phobius"/>
    </source>
</evidence>
<evidence type="ECO:0000256" key="4">
    <source>
        <dbReference type="ARBA" id="ARBA00022692"/>
    </source>
</evidence>
<dbReference type="InterPro" id="IPR056462">
    <property type="entry name" value="HAD_RAM2/GPAT1-8"/>
</dbReference>
<accession>A0A834ZPG0</accession>
<dbReference type="OMA" id="RRIMEAW"/>
<feature type="domain" description="Phospholipid/glycerol acyltransferase" evidence="8">
    <location>
        <begin position="322"/>
        <end position="423"/>
    </location>
</feature>
<dbReference type="SUPFAM" id="SSF69593">
    <property type="entry name" value="Glycerol-3-phosphate (1)-acyltransferase"/>
    <property type="match status" value="1"/>
</dbReference>
<keyword evidence="5 7" id="KW-1133">Transmembrane helix</keyword>
<evidence type="ECO:0000256" key="3">
    <source>
        <dbReference type="ARBA" id="ARBA00022679"/>
    </source>
</evidence>
<sequence>MFSSISKFSSEGRENHSIVSKMEGTLLISMTYFPYFMLVAFEAGGPFRALLLLFISPLVWLLESLYLETIALHIMVFISMAGLKVTEVKAVAKAVLARFFLEDLRESAFKVFSSCGGKKYVVTSMPRLMVESFLREYLDVDCVLATELRTFNGYCLGLVAERGLRVGVRQLEALGAALGEVKNIRVGLGDTLNDLPFMLLCQEGYIVPVEDNGSPLPKKDYPKPLIFHDGRLVAGPTPLDSLAVLLWLPLGFLLAISRLLAGKLPYKFGLTAAAATGMKIRAKLPPKPRTCKTTAPYSRCTCESCDPGTYKGPCIRRENSNTLYVCSHRTLMDPVIVASTLQRHVTAVTYSVSRISELLSPIRTIRLSRDRAKDGEMMRELLKQGDLVVCPEGTTCREPYLLRFSPLFAEIADKIVPVAVWAKGSMFYGTTVRGHKWLDSFFFLMNPNPEYSLEFLEAVNGCNSVGMSSYDVANQVQEMIGRALGFECTNFTRRDNKAFSSAFAFKTSRNKIILEKAAELMCMKLSYQQNYEAIDL</sequence>
<evidence type="ECO:0000313" key="9">
    <source>
        <dbReference type="EMBL" id="KAF8408833.1"/>
    </source>
</evidence>
<keyword evidence="6 7" id="KW-0472">Membrane</keyword>
<feature type="transmembrane region" description="Helical" evidence="7">
    <location>
        <begin position="32"/>
        <end position="53"/>
    </location>
</feature>
<dbReference type="AlphaFoldDB" id="A0A834ZPG0"/>
<reference evidence="9 10" key="1">
    <citation type="submission" date="2020-04" db="EMBL/GenBank/DDBJ databases">
        <title>Plant Genome Project.</title>
        <authorList>
            <person name="Zhang R.-G."/>
        </authorList>
    </citation>
    <scope>NUCLEOTIDE SEQUENCE [LARGE SCALE GENOMIC DNA]</scope>
    <source>
        <strain evidence="9">YNK0</strain>
        <tissue evidence="9">Leaf</tissue>
    </source>
</reference>
<dbReference type="GO" id="GO:0016020">
    <property type="term" value="C:membrane"/>
    <property type="evidence" value="ECO:0007669"/>
    <property type="project" value="UniProtKB-SubCell"/>
</dbReference>
<evidence type="ECO:0000256" key="5">
    <source>
        <dbReference type="ARBA" id="ARBA00022989"/>
    </source>
</evidence>
<dbReference type="Pfam" id="PF23270">
    <property type="entry name" value="HAD_RAM2_N"/>
    <property type="match status" value="1"/>
</dbReference>
<dbReference type="GO" id="GO:0016791">
    <property type="term" value="F:phosphatase activity"/>
    <property type="evidence" value="ECO:0007669"/>
    <property type="project" value="TreeGrafter"/>
</dbReference>
<evidence type="ECO:0000256" key="6">
    <source>
        <dbReference type="ARBA" id="ARBA00023136"/>
    </source>
</evidence>
<dbReference type="SMART" id="SM00563">
    <property type="entry name" value="PlsC"/>
    <property type="match status" value="1"/>
</dbReference>
<proteinExistence type="inferred from homology"/>
<dbReference type="InterPro" id="IPR002123">
    <property type="entry name" value="Plipid/glycerol_acylTrfase"/>
</dbReference>
<keyword evidence="10" id="KW-1185">Reference proteome</keyword>
<dbReference type="CDD" id="cd06551">
    <property type="entry name" value="LPLAT"/>
    <property type="match status" value="1"/>
</dbReference>
<dbReference type="PANTHER" id="PTHR15486">
    <property type="entry name" value="ANCIENT UBIQUITOUS PROTEIN"/>
    <property type="match status" value="1"/>
</dbReference>
<organism evidence="9 10">
    <name type="scientific">Tetracentron sinense</name>
    <name type="common">Spur-leaf</name>
    <dbReference type="NCBI Taxonomy" id="13715"/>
    <lineage>
        <taxon>Eukaryota</taxon>
        <taxon>Viridiplantae</taxon>
        <taxon>Streptophyta</taxon>
        <taxon>Embryophyta</taxon>
        <taxon>Tracheophyta</taxon>
        <taxon>Spermatophyta</taxon>
        <taxon>Magnoliopsida</taxon>
        <taxon>Trochodendrales</taxon>
        <taxon>Trochodendraceae</taxon>
        <taxon>Tetracentron</taxon>
    </lineage>
</organism>
<keyword evidence="3" id="KW-0808">Transferase</keyword>
<name>A0A834ZPG0_TETSI</name>
<comment type="subcellular location">
    <subcellularLocation>
        <location evidence="1">Membrane</location>
        <topology evidence="1">Multi-pass membrane protein</topology>
    </subcellularLocation>
</comment>
<dbReference type="Proteomes" id="UP000655225">
    <property type="component" value="Unassembled WGS sequence"/>
</dbReference>
<protein>
    <recommendedName>
        <fullName evidence="8">Phospholipid/glycerol acyltransferase domain-containing protein</fullName>
    </recommendedName>
</protein>
<dbReference type="GO" id="GO:0090447">
    <property type="term" value="F:glycerol-3-phosphate 2-O-acyltransferase activity"/>
    <property type="evidence" value="ECO:0007669"/>
    <property type="project" value="TreeGrafter"/>
</dbReference>
<evidence type="ECO:0000259" key="8">
    <source>
        <dbReference type="SMART" id="SM00563"/>
    </source>
</evidence>
<dbReference type="GO" id="GO:0010143">
    <property type="term" value="P:cutin biosynthetic process"/>
    <property type="evidence" value="ECO:0007669"/>
    <property type="project" value="TreeGrafter"/>
</dbReference>
<evidence type="ECO:0000313" key="10">
    <source>
        <dbReference type="Proteomes" id="UP000655225"/>
    </source>
</evidence>
<comment type="caution">
    <text evidence="9">The sequence shown here is derived from an EMBL/GenBank/DDBJ whole genome shotgun (WGS) entry which is preliminary data.</text>
</comment>
<comment type="similarity">
    <text evidence="2">Belongs to the GPAT/DAPAT family.</text>
</comment>